<reference evidence="3" key="1">
    <citation type="submission" date="2021-03" db="EMBL/GenBank/DDBJ databases">
        <title>Whole Genome Sequence of Bradyrhizobium sp. Strain 144S4.</title>
        <authorList>
            <person name="Bromfield E.S.P."/>
            <person name="Cloutier S."/>
        </authorList>
    </citation>
    <scope>NUCLEOTIDE SEQUENCE [LARGE SCALE GENOMIC DNA]</scope>
    <source>
        <strain evidence="3">144S4</strain>
    </source>
</reference>
<feature type="compositionally biased region" description="Low complexity" evidence="1">
    <location>
        <begin position="156"/>
        <end position="167"/>
    </location>
</feature>
<dbReference type="EMBL" id="JAGEMI010000001">
    <property type="protein sequence ID" value="MBO1859441.1"/>
    <property type="molecule type" value="Genomic_DNA"/>
</dbReference>
<dbReference type="KEGG" id="bban:J4G43_049810"/>
<dbReference type="GO" id="GO:0016779">
    <property type="term" value="F:nucleotidyltransferase activity"/>
    <property type="evidence" value="ECO:0007669"/>
    <property type="project" value="UniProtKB-KW"/>
</dbReference>
<gene>
    <name evidence="3" type="ORF">J4G43_00180</name>
    <name evidence="4" type="ORF">J4G43_049810</name>
</gene>
<proteinExistence type="predicted"/>
<evidence type="ECO:0000313" key="4">
    <source>
        <dbReference type="EMBL" id="UEM12403.1"/>
    </source>
</evidence>
<feature type="domain" description="THIF-type NAD/FAD binding fold" evidence="2">
    <location>
        <begin position="34"/>
        <end position="129"/>
    </location>
</feature>
<dbReference type="Proteomes" id="UP000664702">
    <property type="component" value="Chromosome"/>
</dbReference>
<name>A0A939LXM8_9BRAD</name>
<dbReference type="Gene3D" id="3.40.50.720">
    <property type="entry name" value="NAD(P)-binding Rossmann-like Domain"/>
    <property type="match status" value="1"/>
</dbReference>
<keyword evidence="3" id="KW-0548">Nucleotidyltransferase</keyword>
<evidence type="ECO:0000313" key="3">
    <source>
        <dbReference type="EMBL" id="MBO1859441.1"/>
    </source>
</evidence>
<sequence length="190" mass="20226">MPAGFISESWPASNRNDGRLQVGIPGRNKSESAVLVDGGTVERENIGQSGFACDDIGRLKGDVAADRVRRINPEVQVQTFACRDNELEDLNAVLRNADLIIDGTDSLSAAMRLSRAAFQLGIDALHIRTEGDNRQYVIAGTLRNAPGLGCAPRVTSNSSGCGQSNSSTREAGQGTVSLSLFPGQELQRLL</sequence>
<dbReference type="SUPFAM" id="SSF69572">
    <property type="entry name" value="Activating enzymes of the ubiquitin-like proteins"/>
    <property type="match status" value="1"/>
</dbReference>
<dbReference type="GO" id="GO:0008641">
    <property type="term" value="F:ubiquitin-like modifier activating enzyme activity"/>
    <property type="evidence" value="ECO:0007669"/>
    <property type="project" value="InterPro"/>
</dbReference>
<dbReference type="Pfam" id="PF00899">
    <property type="entry name" value="ThiF"/>
    <property type="match status" value="1"/>
</dbReference>
<dbReference type="InterPro" id="IPR000594">
    <property type="entry name" value="ThiF_NAD_FAD-bd"/>
</dbReference>
<accession>A0A939LXM8</accession>
<dbReference type="AlphaFoldDB" id="A0A939LXM8"/>
<dbReference type="RefSeq" id="WP_208083439.1">
    <property type="nucleotide sequence ID" value="NZ_CP086136.1"/>
</dbReference>
<dbReference type="EMBL" id="CP086136">
    <property type="protein sequence ID" value="UEM12403.1"/>
    <property type="molecule type" value="Genomic_DNA"/>
</dbReference>
<keyword evidence="3" id="KW-0808">Transferase</keyword>
<evidence type="ECO:0000256" key="1">
    <source>
        <dbReference type="SAM" id="MobiDB-lite"/>
    </source>
</evidence>
<organism evidence="3">
    <name type="scientific">Bradyrhizobium barranii subsp. barranii</name>
    <dbReference type="NCBI Taxonomy" id="2823807"/>
    <lineage>
        <taxon>Bacteria</taxon>
        <taxon>Pseudomonadati</taxon>
        <taxon>Pseudomonadota</taxon>
        <taxon>Alphaproteobacteria</taxon>
        <taxon>Hyphomicrobiales</taxon>
        <taxon>Nitrobacteraceae</taxon>
        <taxon>Bradyrhizobium</taxon>
        <taxon>Bradyrhizobium barranii</taxon>
    </lineage>
</organism>
<feature type="region of interest" description="Disordered" evidence="1">
    <location>
        <begin position="155"/>
        <end position="174"/>
    </location>
</feature>
<dbReference type="InterPro" id="IPR035985">
    <property type="entry name" value="Ubiquitin-activating_enz"/>
</dbReference>
<reference evidence="4 5" key="2">
    <citation type="journal article" date="2022" name="Int. J. Syst. Evol. Microbiol.">
        <title>Strains of Bradyrhizobium barranii sp. nov. associated with legumes native to Canada are symbionts of soybeans and belong to different subspecies (subsp. barranii subsp. nov. and subsp. apii subsp. nov.) and symbiovars (sv. glycinearum and sv. septentrionale).</title>
        <authorList>
            <person name="Bromfield E.S.P."/>
            <person name="Cloutier S."/>
            <person name="Wasai-Hara S."/>
            <person name="Minamisawa K."/>
        </authorList>
    </citation>
    <scope>NUCLEOTIDE SEQUENCE [LARGE SCALE GENOMIC DNA]</scope>
    <source>
        <strain evidence="4 5">144S4</strain>
    </source>
</reference>
<protein>
    <submittedName>
        <fullName evidence="3">ThiF family adenylyltransferase</fullName>
    </submittedName>
</protein>
<evidence type="ECO:0000259" key="2">
    <source>
        <dbReference type="Pfam" id="PF00899"/>
    </source>
</evidence>
<evidence type="ECO:0000313" key="5">
    <source>
        <dbReference type="Proteomes" id="UP000664702"/>
    </source>
</evidence>